<dbReference type="KEGG" id="cvn:111115568"/>
<dbReference type="GeneID" id="111115568"/>
<feature type="repeat" description="ANK" evidence="3">
    <location>
        <begin position="117"/>
        <end position="149"/>
    </location>
</feature>
<reference evidence="5" key="2">
    <citation type="submission" date="2025-08" db="UniProtKB">
        <authorList>
            <consortium name="RefSeq"/>
        </authorList>
    </citation>
    <scope>IDENTIFICATION</scope>
    <source>
        <tissue evidence="5">Whole sample</tissue>
    </source>
</reference>
<gene>
    <name evidence="5" type="primary">LOC111115568</name>
</gene>
<dbReference type="SUPFAM" id="SSF48403">
    <property type="entry name" value="Ankyrin repeat"/>
    <property type="match status" value="1"/>
</dbReference>
<dbReference type="AlphaFoldDB" id="A0A8B8C3C9"/>
<dbReference type="Gene3D" id="1.25.40.20">
    <property type="entry name" value="Ankyrin repeat-containing domain"/>
    <property type="match status" value="1"/>
</dbReference>
<dbReference type="InterPro" id="IPR002110">
    <property type="entry name" value="Ankyrin_rpt"/>
</dbReference>
<evidence type="ECO:0000256" key="2">
    <source>
        <dbReference type="ARBA" id="ARBA00023043"/>
    </source>
</evidence>
<dbReference type="SMART" id="SM00248">
    <property type="entry name" value="ANK"/>
    <property type="match status" value="3"/>
</dbReference>
<organism evidence="4 5">
    <name type="scientific">Crassostrea virginica</name>
    <name type="common">Eastern oyster</name>
    <dbReference type="NCBI Taxonomy" id="6565"/>
    <lineage>
        <taxon>Eukaryota</taxon>
        <taxon>Metazoa</taxon>
        <taxon>Spiralia</taxon>
        <taxon>Lophotrochozoa</taxon>
        <taxon>Mollusca</taxon>
        <taxon>Bivalvia</taxon>
        <taxon>Autobranchia</taxon>
        <taxon>Pteriomorphia</taxon>
        <taxon>Ostreida</taxon>
        <taxon>Ostreoidea</taxon>
        <taxon>Ostreidae</taxon>
        <taxon>Crassostrea</taxon>
    </lineage>
</organism>
<dbReference type="PANTHER" id="PTHR24201">
    <property type="entry name" value="ANK_REP_REGION DOMAIN-CONTAINING PROTEIN"/>
    <property type="match status" value="1"/>
</dbReference>
<dbReference type="PROSITE" id="PS50088">
    <property type="entry name" value="ANK_REPEAT"/>
    <property type="match status" value="3"/>
</dbReference>
<protein>
    <submittedName>
        <fullName evidence="5">ADP-ribosylation factor GTPase-activating protein AGD4-like isoform X1</fullName>
    </submittedName>
</protein>
<dbReference type="InterPro" id="IPR036770">
    <property type="entry name" value="Ankyrin_rpt-contain_sf"/>
</dbReference>
<dbReference type="InterPro" id="IPR050776">
    <property type="entry name" value="Ank_Repeat/CDKN_Inhibitor"/>
</dbReference>
<dbReference type="RefSeq" id="XP_022310095.1">
    <property type="nucleotide sequence ID" value="XM_022454387.1"/>
</dbReference>
<dbReference type="PROSITE" id="PS50297">
    <property type="entry name" value="ANK_REP_REGION"/>
    <property type="match status" value="1"/>
</dbReference>
<dbReference type="GO" id="GO:0005634">
    <property type="term" value="C:nucleus"/>
    <property type="evidence" value="ECO:0007669"/>
    <property type="project" value="TreeGrafter"/>
</dbReference>
<evidence type="ECO:0000313" key="4">
    <source>
        <dbReference type="Proteomes" id="UP000694844"/>
    </source>
</evidence>
<keyword evidence="4" id="KW-1185">Reference proteome</keyword>
<reference evidence="4" key="1">
    <citation type="submission" date="2024-06" db="UniProtKB">
        <authorList>
            <consortium name="RefSeq"/>
        </authorList>
    </citation>
    <scope>NUCLEOTIDE SEQUENCE [LARGE SCALE GENOMIC DNA]</scope>
</reference>
<evidence type="ECO:0000256" key="1">
    <source>
        <dbReference type="ARBA" id="ARBA00022737"/>
    </source>
</evidence>
<dbReference type="OrthoDB" id="10039052at2759"/>
<keyword evidence="2 3" id="KW-0040">ANK repeat</keyword>
<name>A0A8B8C3C9_CRAVI</name>
<dbReference type="PANTHER" id="PTHR24201:SF16">
    <property type="entry name" value="ANKYRIN-1-LIKE-RELATED"/>
    <property type="match status" value="1"/>
</dbReference>
<evidence type="ECO:0000313" key="5">
    <source>
        <dbReference type="RefSeq" id="XP_022310095.1"/>
    </source>
</evidence>
<dbReference type="Proteomes" id="UP000694844">
    <property type="component" value="Chromosome 1"/>
</dbReference>
<accession>A0A8B8C3C9</accession>
<sequence>MEYFMKVGLRAKAVIGYLHKSLFIEQAGVQMTEDETHEKAVAYLALLKKDEDMLVKEVKKMVKSNKELVRNVFSAQIDGWTLFHASALRGCRKLLKYAIKSGVDVNLRMGEPEGVPGGCTALHMAAHRGDISVIEILTSSRADLDPRDKDGKTPVCYAGRAQNTLAVRTLRKLGADMSSCDNGALKEDSGRSLLNNFRFLPFPGCAGSGR</sequence>
<feature type="repeat" description="ANK" evidence="3">
    <location>
        <begin position="78"/>
        <end position="110"/>
    </location>
</feature>
<keyword evidence="1" id="KW-0677">Repeat</keyword>
<proteinExistence type="predicted"/>
<evidence type="ECO:0000256" key="3">
    <source>
        <dbReference type="PROSITE-ProRule" id="PRU00023"/>
    </source>
</evidence>
<dbReference type="Pfam" id="PF12796">
    <property type="entry name" value="Ank_2"/>
    <property type="match status" value="1"/>
</dbReference>
<feature type="repeat" description="ANK" evidence="3">
    <location>
        <begin position="150"/>
        <end position="182"/>
    </location>
</feature>